<comment type="subcellular location">
    <subcellularLocation>
        <location evidence="1">Membrane</location>
        <topology evidence="1">Multi-pass membrane protein</topology>
    </subcellularLocation>
</comment>
<feature type="transmembrane region" description="Helical" evidence="7">
    <location>
        <begin position="74"/>
        <end position="94"/>
    </location>
</feature>
<dbReference type="InterPro" id="IPR038770">
    <property type="entry name" value="Na+/solute_symporter_sf"/>
</dbReference>
<dbReference type="PANTHER" id="PTHR10361:SF28">
    <property type="entry name" value="P3 PROTEIN-RELATED"/>
    <property type="match status" value="1"/>
</dbReference>
<evidence type="ECO:0000256" key="2">
    <source>
        <dbReference type="ARBA" id="ARBA00006528"/>
    </source>
</evidence>
<keyword evidence="4" id="KW-0813">Transport</keyword>
<dbReference type="InterPro" id="IPR004710">
    <property type="entry name" value="Bilac:Na_transpt"/>
</dbReference>
<comment type="caution">
    <text evidence="8">The sequence shown here is derived from an EMBL/GenBank/DDBJ whole genome shotgun (WGS) entry which is preliminary data.</text>
</comment>
<evidence type="ECO:0000313" key="9">
    <source>
        <dbReference type="Proteomes" id="UP000051574"/>
    </source>
</evidence>
<feature type="transmembrane region" description="Helical" evidence="7">
    <location>
        <begin position="114"/>
        <end position="131"/>
    </location>
</feature>
<dbReference type="GO" id="GO:0015293">
    <property type="term" value="F:symporter activity"/>
    <property type="evidence" value="ECO:0007669"/>
    <property type="project" value="UniProtKB-KW"/>
</dbReference>
<feature type="transmembrane region" description="Helical" evidence="7">
    <location>
        <begin position="47"/>
        <end position="67"/>
    </location>
</feature>
<dbReference type="InterPro" id="IPR002657">
    <property type="entry name" value="BilAc:Na_symport/Acr3"/>
</dbReference>
<dbReference type="EMBL" id="LJIG01002657">
    <property type="protein sequence ID" value="KRT84283.1"/>
    <property type="molecule type" value="Genomic_DNA"/>
</dbReference>
<evidence type="ECO:0000256" key="7">
    <source>
        <dbReference type="SAM" id="Phobius"/>
    </source>
</evidence>
<evidence type="ECO:0000256" key="5">
    <source>
        <dbReference type="ARBA" id="ARBA00022989"/>
    </source>
</evidence>
<evidence type="ECO:0008006" key="10">
    <source>
        <dbReference type="Google" id="ProtNLM"/>
    </source>
</evidence>
<accession>A0A0T6BAQ8</accession>
<evidence type="ECO:0000256" key="1">
    <source>
        <dbReference type="ARBA" id="ARBA00004141"/>
    </source>
</evidence>
<protein>
    <recommendedName>
        <fullName evidence="10">Membrane transporter</fullName>
    </recommendedName>
</protein>
<dbReference type="OrthoDB" id="203097at2759"/>
<dbReference type="Pfam" id="PF01758">
    <property type="entry name" value="SBF"/>
    <property type="match status" value="1"/>
</dbReference>
<dbReference type="GO" id="GO:0016020">
    <property type="term" value="C:membrane"/>
    <property type="evidence" value="ECO:0007669"/>
    <property type="project" value="UniProtKB-SubCell"/>
</dbReference>
<dbReference type="Gene3D" id="1.20.1530.20">
    <property type="match status" value="1"/>
</dbReference>
<feature type="transmembrane region" description="Helical" evidence="7">
    <location>
        <begin position="174"/>
        <end position="194"/>
    </location>
</feature>
<feature type="transmembrane region" description="Helical" evidence="7">
    <location>
        <begin position="238"/>
        <end position="257"/>
    </location>
</feature>
<keyword evidence="9" id="KW-1185">Reference proteome</keyword>
<organism evidence="8 9">
    <name type="scientific">Oryctes borbonicus</name>
    <dbReference type="NCBI Taxonomy" id="1629725"/>
    <lineage>
        <taxon>Eukaryota</taxon>
        <taxon>Metazoa</taxon>
        <taxon>Ecdysozoa</taxon>
        <taxon>Arthropoda</taxon>
        <taxon>Hexapoda</taxon>
        <taxon>Insecta</taxon>
        <taxon>Pterygota</taxon>
        <taxon>Neoptera</taxon>
        <taxon>Endopterygota</taxon>
        <taxon>Coleoptera</taxon>
        <taxon>Polyphaga</taxon>
        <taxon>Scarabaeiformia</taxon>
        <taxon>Scarabaeidae</taxon>
        <taxon>Dynastinae</taxon>
        <taxon>Oryctes</taxon>
    </lineage>
</organism>
<comment type="similarity">
    <text evidence="2">Belongs to the bile acid:sodium symporter (BASS) (TC 2.A.28) family.</text>
</comment>
<keyword evidence="6 7" id="KW-0472">Membrane</keyword>
<evidence type="ECO:0000256" key="3">
    <source>
        <dbReference type="ARBA" id="ARBA00022692"/>
    </source>
</evidence>
<keyword evidence="4" id="KW-0769">Symport</keyword>
<name>A0A0T6BAQ8_9SCAR</name>
<evidence type="ECO:0000313" key="8">
    <source>
        <dbReference type="EMBL" id="KRT84283.1"/>
    </source>
</evidence>
<feature type="non-terminal residue" evidence="8">
    <location>
        <position position="286"/>
    </location>
</feature>
<keyword evidence="5 7" id="KW-1133">Transmembrane helix</keyword>
<dbReference type="PANTHER" id="PTHR10361">
    <property type="entry name" value="SODIUM-BILE ACID COTRANSPORTER"/>
    <property type="match status" value="1"/>
</dbReference>
<evidence type="ECO:0000256" key="4">
    <source>
        <dbReference type="ARBA" id="ARBA00022847"/>
    </source>
</evidence>
<keyword evidence="3 7" id="KW-0812">Transmembrane</keyword>
<dbReference type="AlphaFoldDB" id="A0A0T6BAQ8"/>
<reference evidence="8 9" key="1">
    <citation type="submission" date="2015-09" db="EMBL/GenBank/DDBJ databases">
        <title>Draft genome of the scarab beetle Oryctes borbonicus.</title>
        <authorList>
            <person name="Meyer J.M."/>
            <person name="Markov G.V."/>
            <person name="Baskaran P."/>
            <person name="Herrmann M."/>
            <person name="Sommer R.J."/>
            <person name="Roedelsperger C."/>
        </authorList>
    </citation>
    <scope>NUCLEOTIDE SEQUENCE [LARGE SCALE GENOMIC DNA]</scope>
    <source>
        <strain evidence="8">OB123</strain>
        <tissue evidence="8">Whole animal</tissue>
    </source>
</reference>
<feature type="transmembrane region" description="Helical" evidence="7">
    <location>
        <begin position="152"/>
        <end position="168"/>
    </location>
</feature>
<feature type="transmembrane region" description="Helical" evidence="7">
    <location>
        <begin position="206"/>
        <end position="226"/>
    </location>
</feature>
<sequence length="286" mass="32259">MFSSWRLAHICGMKFLLARYFPRFGKYGRLNFAAYKILFPHNADMQLGMFFTGVAPGGGASNMWAVILSGNVPLSITMTTVSNLAAFAMMPLWLFTLGKQIFDKNDIPVPYMQITTYALALVVPLFIGYLMQRYLRRTARFLARILKGFSSLLLVFIVIFAILTNLYLFELFSWRIVVSGIGLPWLGYMLGWCFAKICRQSPKDSLTIAIEAGIQNTGISIFLLRVVLPQPEADLTTVAPVAVATMTPIPLLLLYICQKLNQRFCRRPGDEMIVNEKEPDEQTSIK</sequence>
<evidence type="ECO:0000256" key="6">
    <source>
        <dbReference type="ARBA" id="ARBA00023136"/>
    </source>
</evidence>
<proteinExistence type="inferred from homology"/>
<gene>
    <name evidence="8" type="ORF">AMK59_1541</name>
</gene>
<dbReference type="Proteomes" id="UP000051574">
    <property type="component" value="Unassembled WGS sequence"/>
</dbReference>